<evidence type="ECO:0000313" key="1">
    <source>
        <dbReference type="EMBL" id="CRK96152.1"/>
    </source>
</evidence>
<dbReference type="Proteomes" id="UP000183832">
    <property type="component" value="Unassembled WGS sequence"/>
</dbReference>
<protein>
    <submittedName>
        <fullName evidence="1">CLUMA_CG009581, isoform A</fullName>
    </submittedName>
</protein>
<keyword evidence="2" id="KW-1185">Reference proteome</keyword>
<organism evidence="1 2">
    <name type="scientific">Clunio marinus</name>
    <dbReference type="NCBI Taxonomy" id="568069"/>
    <lineage>
        <taxon>Eukaryota</taxon>
        <taxon>Metazoa</taxon>
        <taxon>Ecdysozoa</taxon>
        <taxon>Arthropoda</taxon>
        <taxon>Hexapoda</taxon>
        <taxon>Insecta</taxon>
        <taxon>Pterygota</taxon>
        <taxon>Neoptera</taxon>
        <taxon>Endopterygota</taxon>
        <taxon>Diptera</taxon>
        <taxon>Nematocera</taxon>
        <taxon>Chironomoidea</taxon>
        <taxon>Chironomidae</taxon>
        <taxon>Clunio</taxon>
    </lineage>
</organism>
<accession>A0A1J1I7B5</accession>
<dbReference type="AlphaFoldDB" id="A0A1J1I7B5"/>
<dbReference type="EMBL" id="CVRI01000043">
    <property type="protein sequence ID" value="CRK96152.1"/>
    <property type="molecule type" value="Genomic_DNA"/>
</dbReference>
<reference evidence="1 2" key="1">
    <citation type="submission" date="2015-04" db="EMBL/GenBank/DDBJ databases">
        <authorList>
            <person name="Syromyatnikov M.Y."/>
            <person name="Popov V.N."/>
        </authorList>
    </citation>
    <scope>NUCLEOTIDE SEQUENCE [LARGE SCALE GENOMIC DNA]</scope>
</reference>
<gene>
    <name evidence="1" type="ORF">CLUMA_CG009581</name>
</gene>
<sequence length="74" mass="8746">MFAEEVFSQSKAKKKSKKRKLFRENCICRGIIKEIEFYSCAQHALIQMTLNISFLFWLNKHPGVFNLNFCDVIN</sequence>
<evidence type="ECO:0000313" key="2">
    <source>
        <dbReference type="Proteomes" id="UP000183832"/>
    </source>
</evidence>
<name>A0A1J1I7B5_9DIPT</name>
<proteinExistence type="predicted"/>